<organism evidence="5 6">
    <name type="scientific">Cymbomonas tetramitiformis</name>
    <dbReference type="NCBI Taxonomy" id="36881"/>
    <lineage>
        <taxon>Eukaryota</taxon>
        <taxon>Viridiplantae</taxon>
        <taxon>Chlorophyta</taxon>
        <taxon>Pyramimonadophyceae</taxon>
        <taxon>Pyramimonadales</taxon>
        <taxon>Pyramimonadaceae</taxon>
        <taxon>Cymbomonas</taxon>
    </lineage>
</organism>
<evidence type="ECO:0000256" key="1">
    <source>
        <dbReference type="ARBA" id="ARBA00007626"/>
    </source>
</evidence>
<dbReference type="Pfam" id="PF13041">
    <property type="entry name" value="PPR_2"/>
    <property type="match status" value="1"/>
</dbReference>
<evidence type="ECO:0000256" key="4">
    <source>
        <dbReference type="SAM" id="MobiDB-lite"/>
    </source>
</evidence>
<dbReference type="NCBIfam" id="TIGR00756">
    <property type="entry name" value="PPR"/>
    <property type="match status" value="3"/>
</dbReference>
<evidence type="ECO:0000256" key="2">
    <source>
        <dbReference type="ARBA" id="ARBA00022737"/>
    </source>
</evidence>
<dbReference type="EMBL" id="LGRX02020470">
    <property type="protein sequence ID" value="KAK3257460.1"/>
    <property type="molecule type" value="Genomic_DNA"/>
</dbReference>
<dbReference type="InterPro" id="IPR011990">
    <property type="entry name" value="TPR-like_helical_dom_sf"/>
</dbReference>
<proteinExistence type="inferred from homology"/>
<dbReference type="InterPro" id="IPR002885">
    <property type="entry name" value="PPR_rpt"/>
</dbReference>
<feature type="repeat" description="PPR" evidence="3">
    <location>
        <begin position="256"/>
        <end position="290"/>
    </location>
</feature>
<dbReference type="Pfam" id="PF01535">
    <property type="entry name" value="PPR"/>
    <property type="match status" value="1"/>
</dbReference>
<evidence type="ECO:0000313" key="6">
    <source>
        <dbReference type="Proteomes" id="UP001190700"/>
    </source>
</evidence>
<sequence length="294" mass="32697">MCAATYSLQQTGRRLWSPLTTWAARSVPALARSRVIAQAPPFVRPVPLPGGPSPATRAVRLYRDDAAGRGTQSDTKPRSGCSSRPPPCLRSAWRSEGWGQEQRSKWRAWTPSSGSAGDHFGDLADRIIKAEHASVAAAMLGGARLDWNQGDRLMALLEALHLRRARAETYEALFRWAKKERMVKVRKHHYNKVISIMGKTGKPDEATWMFNDMQKAKMQANVVTYTILIDAWGKSAKPDEATRVFNDMQEAKVQANTTTYTSLIDAWGKSGKPDEATRVFNDMRKAKVQANAVT</sequence>
<dbReference type="PANTHER" id="PTHR47447">
    <property type="entry name" value="OS03G0856100 PROTEIN"/>
    <property type="match status" value="1"/>
</dbReference>
<name>A0AAE0FD57_9CHLO</name>
<evidence type="ECO:0000313" key="5">
    <source>
        <dbReference type="EMBL" id="KAK3257460.1"/>
    </source>
</evidence>
<accession>A0AAE0FD57</accession>
<evidence type="ECO:0000256" key="3">
    <source>
        <dbReference type="PROSITE-ProRule" id="PRU00708"/>
    </source>
</evidence>
<reference evidence="5 6" key="1">
    <citation type="journal article" date="2015" name="Genome Biol. Evol.">
        <title>Comparative Genomics of a Bacterivorous Green Alga Reveals Evolutionary Causalities and Consequences of Phago-Mixotrophic Mode of Nutrition.</title>
        <authorList>
            <person name="Burns J.A."/>
            <person name="Paasch A."/>
            <person name="Narechania A."/>
            <person name="Kim E."/>
        </authorList>
    </citation>
    <scope>NUCLEOTIDE SEQUENCE [LARGE SCALE GENOMIC DNA]</scope>
    <source>
        <strain evidence="5 6">PLY_AMNH</strain>
    </source>
</reference>
<feature type="region of interest" description="Disordered" evidence="4">
    <location>
        <begin position="64"/>
        <end position="87"/>
    </location>
</feature>
<dbReference type="Proteomes" id="UP001190700">
    <property type="component" value="Unassembled WGS sequence"/>
</dbReference>
<comment type="caution">
    <text evidence="5">The sequence shown here is derived from an EMBL/GenBank/DDBJ whole genome shotgun (WGS) entry which is preliminary data.</text>
</comment>
<evidence type="ECO:0008006" key="7">
    <source>
        <dbReference type="Google" id="ProtNLM"/>
    </source>
</evidence>
<comment type="similarity">
    <text evidence="1">Belongs to the PPR family. P subfamily.</text>
</comment>
<feature type="repeat" description="PPR" evidence="3">
    <location>
        <begin position="221"/>
        <end position="255"/>
    </location>
</feature>
<keyword evidence="6" id="KW-1185">Reference proteome</keyword>
<feature type="repeat" description="PPR" evidence="3">
    <location>
        <begin position="186"/>
        <end position="220"/>
    </location>
</feature>
<dbReference type="AlphaFoldDB" id="A0AAE0FD57"/>
<dbReference type="PANTHER" id="PTHR47447:SF17">
    <property type="entry name" value="OS12G0638900 PROTEIN"/>
    <property type="match status" value="1"/>
</dbReference>
<gene>
    <name evidence="5" type="ORF">CYMTET_33445</name>
</gene>
<protein>
    <recommendedName>
        <fullName evidence="7">Pentatricopeptide repeat-containing protein</fullName>
    </recommendedName>
</protein>
<feature type="non-terminal residue" evidence="5">
    <location>
        <position position="294"/>
    </location>
</feature>
<dbReference type="Gene3D" id="1.25.40.10">
    <property type="entry name" value="Tetratricopeptide repeat domain"/>
    <property type="match status" value="1"/>
</dbReference>
<dbReference type="PROSITE" id="PS51375">
    <property type="entry name" value="PPR"/>
    <property type="match status" value="3"/>
</dbReference>
<keyword evidence="2" id="KW-0677">Repeat</keyword>